<evidence type="ECO:0000256" key="3">
    <source>
        <dbReference type="SAM" id="SignalP"/>
    </source>
</evidence>
<proteinExistence type="predicted"/>
<dbReference type="Proteomes" id="UP000774326">
    <property type="component" value="Unassembled WGS sequence"/>
</dbReference>
<keyword evidence="2" id="KW-0472">Membrane</keyword>
<evidence type="ECO:0000313" key="5">
    <source>
        <dbReference type="Proteomes" id="UP000774326"/>
    </source>
</evidence>
<keyword evidence="2" id="KW-1133">Transmembrane helix</keyword>
<feature type="compositionally biased region" description="Basic and acidic residues" evidence="1">
    <location>
        <begin position="555"/>
        <end position="565"/>
    </location>
</feature>
<keyword evidence="2" id="KW-0812">Transmembrane</keyword>
<feature type="transmembrane region" description="Helical" evidence="2">
    <location>
        <begin position="641"/>
        <end position="658"/>
    </location>
</feature>
<keyword evidence="5" id="KW-1185">Reference proteome</keyword>
<feature type="signal peptide" evidence="3">
    <location>
        <begin position="1"/>
        <end position="33"/>
    </location>
</feature>
<reference evidence="4" key="2">
    <citation type="submission" date="2021-01" db="EMBL/GenBank/DDBJ databases">
        <authorList>
            <person name="Schikora-Tamarit M.A."/>
        </authorList>
    </citation>
    <scope>NUCLEOTIDE SEQUENCE</scope>
    <source>
        <strain evidence="4">CBS2887</strain>
    </source>
</reference>
<feature type="compositionally biased region" description="Polar residues" evidence="1">
    <location>
        <begin position="571"/>
        <end position="596"/>
    </location>
</feature>
<comment type="caution">
    <text evidence="4">The sequence shown here is derived from an EMBL/GenBank/DDBJ whole genome shotgun (WGS) entry which is preliminary data.</text>
</comment>
<dbReference type="EMBL" id="JAEUBG010000835">
    <property type="protein sequence ID" value="KAH3687443.1"/>
    <property type="molecule type" value="Genomic_DNA"/>
</dbReference>
<evidence type="ECO:0000256" key="1">
    <source>
        <dbReference type="SAM" id="MobiDB-lite"/>
    </source>
</evidence>
<reference evidence="4" key="1">
    <citation type="journal article" date="2021" name="Open Biol.">
        <title>Shared evolutionary footprints suggest mitochondrial oxidative damage underlies multiple complex I losses in fungi.</title>
        <authorList>
            <person name="Schikora-Tamarit M.A."/>
            <person name="Marcet-Houben M."/>
            <person name="Nosek J."/>
            <person name="Gabaldon T."/>
        </authorList>
    </citation>
    <scope>NUCLEOTIDE SEQUENCE</scope>
    <source>
        <strain evidence="4">CBS2887</strain>
    </source>
</reference>
<feature type="region of interest" description="Disordered" evidence="1">
    <location>
        <begin position="555"/>
        <end position="616"/>
    </location>
</feature>
<name>A0A9P8QAP3_WICPI</name>
<feature type="chain" id="PRO_5040115992" evidence="3">
    <location>
        <begin position="34"/>
        <end position="659"/>
    </location>
</feature>
<gene>
    <name evidence="4" type="ORF">WICPIJ_001553</name>
</gene>
<accession>A0A9P8QAP3</accession>
<dbReference type="AlphaFoldDB" id="A0A9P8QAP3"/>
<protein>
    <submittedName>
        <fullName evidence="4">Uncharacterized protein</fullName>
    </submittedName>
</protein>
<evidence type="ECO:0000256" key="2">
    <source>
        <dbReference type="SAM" id="Phobius"/>
    </source>
</evidence>
<organism evidence="4 5">
    <name type="scientific">Wickerhamomyces pijperi</name>
    <name type="common">Yeast</name>
    <name type="synonym">Pichia pijperi</name>
    <dbReference type="NCBI Taxonomy" id="599730"/>
    <lineage>
        <taxon>Eukaryota</taxon>
        <taxon>Fungi</taxon>
        <taxon>Dikarya</taxon>
        <taxon>Ascomycota</taxon>
        <taxon>Saccharomycotina</taxon>
        <taxon>Saccharomycetes</taxon>
        <taxon>Phaffomycetales</taxon>
        <taxon>Wickerhamomycetaceae</taxon>
        <taxon>Wickerhamomyces</taxon>
    </lineage>
</organism>
<sequence>MFGGYRKGRGGIPTLITGFLLLNSLLLTTVVQASSSPENLPDPASIPNTFNQTKDEMILQMIGEINNNPVFDLLFVEDSQDYLSLFSTQELLADYSVEQSDIQNEGKPQDELERELIGLHNLLQSGYHKLLNLASVIVNWTPDDYVRIAENLNDEDDFEAVWDKIKEEKSTFVLGDEQITIKDGTVYSKSLSVESQDNGEEHGEDDELLQFDSESSTDLVPTYFDRDTDYEMLYQALVEGEDDDEVSSQAIMSIIMKIKKKVKKKKRKLKIIFKLWMLKKKLKKKKAMLCLKIIYLIEKIKRTTRMLISKIKNELSYLIKVMPWRTIWKLKVLIRKILTKIGDILWDLKIVLLQIKLKLMYLIKKFGVEVPVEIITYLKGALVELLGIEEEERERREEQAWELFERHQATKSDNFDWNKGDQEDYDQHMSAQSIIDYEVSSSNEFKIPKEIRSVFHGKFTSAELNELYEYEFPFNFDGEFEGKQIDDVKLEDIYETSLIVPKLFKRGLFSFGGELFSNGIFGGDFFDNSFSQQTKQEDAYPKSFKDSHGKSLKFDAGVQERESSSSRRKTNLNGTTDQASLELNGKYNSSSGTLSSAIRKPKPSRDSDRSTKGQTSRLVDEEDLWSSFGVKGYDMSRIPTMIWGFGVFSVVFIVRAFFE</sequence>
<evidence type="ECO:0000313" key="4">
    <source>
        <dbReference type="EMBL" id="KAH3687443.1"/>
    </source>
</evidence>
<keyword evidence="3" id="KW-0732">Signal</keyword>